<dbReference type="AlphaFoldDB" id="A0A917KAP0"/>
<dbReference type="Gene3D" id="3.40.50.10540">
    <property type="entry name" value="Crotonobetainyl-coa:carnitine coa-transferase, domain 1"/>
    <property type="match status" value="1"/>
</dbReference>
<name>A0A917KAP0_9PROT</name>
<protein>
    <submittedName>
        <fullName evidence="2">CoA transferase</fullName>
    </submittedName>
</protein>
<evidence type="ECO:0000313" key="3">
    <source>
        <dbReference type="Proteomes" id="UP000661507"/>
    </source>
</evidence>
<gene>
    <name evidence="2" type="ORF">GCM10011320_07930</name>
</gene>
<proteinExistence type="predicted"/>
<dbReference type="PANTHER" id="PTHR48207:SF3">
    <property type="entry name" value="SUCCINATE--HYDROXYMETHYLGLUTARATE COA-TRANSFERASE"/>
    <property type="match status" value="1"/>
</dbReference>
<dbReference type="SUPFAM" id="SSF89796">
    <property type="entry name" value="CoA-transferase family III (CaiB/BaiF)"/>
    <property type="match status" value="1"/>
</dbReference>
<dbReference type="PANTHER" id="PTHR48207">
    <property type="entry name" value="SUCCINATE--HYDROXYMETHYLGLUTARATE COA-TRANSFERASE"/>
    <property type="match status" value="1"/>
</dbReference>
<accession>A0A917KAP0</accession>
<organism evidence="2 3">
    <name type="scientific">Neoroseomonas lacus</name>
    <dbReference type="NCBI Taxonomy" id="287609"/>
    <lineage>
        <taxon>Bacteria</taxon>
        <taxon>Pseudomonadati</taxon>
        <taxon>Pseudomonadota</taxon>
        <taxon>Alphaproteobacteria</taxon>
        <taxon>Acetobacterales</taxon>
        <taxon>Acetobacteraceae</taxon>
        <taxon>Neoroseomonas</taxon>
    </lineage>
</organism>
<keyword evidence="3" id="KW-1185">Reference proteome</keyword>
<dbReference type="Gene3D" id="3.30.1540.10">
    <property type="entry name" value="formyl-coa transferase, domain 3"/>
    <property type="match status" value="1"/>
</dbReference>
<dbReference type="GO" id="GO:0008410">
    <property type="term" value="F:CoA-transferase activity"/>
    <property type="evidence" value="ECO:0007669"/>
    <property type="project" value="TreeGrafter"/>
</dbReference>
<reference evidence="2" key="1">
    <citation type="journal article" date="2014" name="Int. J. Syst. Evol. Microbiol.">
        <title>Complete genome sequence of Corynebacterium casei LMG S-19264T (=DSM 44701T), isolated from a smear-ripened cheese.</title>
        <authorList>
            <consortium name="US DOE Joint Genome Institute (JGI-PGF)"/>
            <person name="Walter F."/>
            <person name="Albersmeier A."/>
            <person name="Kalinowski J."/>
            <person name="Ruckert C."/>
        </authorList>
    </citation>
    <scope>NUCLEOTIDE SEQUENCE</scope>
    <source>
        <strain evidence="2">CGMCC 1.3617</strain>
    </source>
</reference>
<dbReference type="InterPro" id="IPR050483">
    <property type="entry name" value="CoA-transferase_III_domain"/>
</dbReference>
<dbReference type="PROSITE" id="PS51257">
    <property type="entry name" value="PROKAR_LIPOPROTEIN"/>
    <property type="match status" value="1"/>
</dbReference>
<dbReference type="Proteomes" id="UP000661507">
    <property type="component" value="Unassembled WGS sequence"/>
</dbReference>
<reference evidence="2" key="2">
    <citation type="submission" date="2020-09" db="EMBL/GenBank/DDBJ databases">
        <authorList>
            <person name="Sun Q."/>
            <person name="Zhou Y."/>
        </authorList>
    </citation>
    <scope>NUCLEOTIDE SEQUENCE</scope>
    <source>
        <strain evidence="2">CGMCC 1.3617</strain>
    </source>
</reference>
<dbReference type="Pfam" id="PF02515">
    <property type="entry name" value="CoA_transf_3"/>
    <property type="match status" value="1"/>
</dbReference>
<dbReference type="EMBL" id="BMKW01000002">
    <property type="protein sequence ID" value="GGJ03341.1"/>
    <property type="molecule type" value="Genomic_DNA"/>
</dbReference>
<dbReference type="InterPro" id="IPR044855">
    <property type="entry name" value="CoA-Trfase_III_dom3_sf"/>
</dbReference>
<keyword evidence="1 2" id="KW-0808">Transferase</keyword>
<evidence type="ECO:0000256" key="1">
    <source>
        <dbReference type="ARBA" id="ARBA00022679"/>
    </source>
</evidence>
<dbReference type="RefSeq" id="WP_188965639.1">
    <property type="nucleotide sequence ID" value="NZ_BMKW01000002.1"/>
</dbReference>
<dbReference type="InterPro" id="IPR003673">
    <property type="entry name" value="CoA-Trfase_fam_III"/>
</dbReference>
<comment type="caution">
    <text evidence="2">The sequence shown here is derived from an EMBL/GenBank/DDBJ whole genome shotgun (WGS) entry which is preliminary data.</text>
</comment>
<evidence type="ECO:0000313" key="2">
    <source>
        <dbReference type="EMBL" id="GGJ03341.1"/>
    </source>
</evidence>
<dbReference type="InterPro" id="IPR023606">
    <property type="entry name" value="CoA-Trfase_III_dom_1_sf"/>
</dbReference>
<sequence length="371" mass="39312">MDEAMKPYKGLRVLDAGQGIAGPYCGMMLAACGADVIKLEPAEGDWSRGLGTAKDGVSVMTVCFNRGKRSVVLDLKSDDGRAATAKLAASADVLIEAFRPGVAARIGLGPENAKPDAVCLSISGFGQTGPYSERPCTDSVAQAFSGMVSLNEGADGVPHKVGAFVSDMATGIYAFSAVQVALAARLQDSTPRRRVIDMSLMAATSNLLTHQIGEWGVQGKPAAPPNAPAGAYQCADGAWVMVTLVRESEWLTICDTLGIEHAKTDPRFTTFPLRWENREALYAIVRAAFIQRHSAEWVTLLQGARLLADRVNSPLDWLSNEHVVAYGGAARIKQPQLGEVPLPMLPGLGHWHALAPTLGQHTADVLAEIGA</sequence>